<evidence type="ECO:0000256" key="1">
    <source>
        <dbReference type="SAM" id="SignalP"/>
    </source>
</evidence>
<dbReference type="AlphaFoldDB" id="A0AAU9DA31"/>
<dbReference type="RefSeq" id="WP_338394366.1">
    <property type="nucleotide sequence ID" value="NZ_AP025314.1"/>
</dbReference>
<proteinExistence type="predicted"/>
<accession>A0AAU9DA31</accession>
<sequence>MKITYRSLRMLSLAFATTALWSCQDEVEAPSVSETLGSVDVTTYISVGNSLTSGYADKGLYEESQKNSFPMMLANEFKAFGGGEFMQPTVKGSGSGYLKLELKDGNPTPVPVNADPSFAQKVSGKVHNFGIPGIRVIDVAQPTYKAANPYFARIDEADGTTYLQWVSKQEATFFTCWLGGNDVLGYATSGGAKGVDGEPNTYVDGLSPVSAFQAAYDGVITTLLAKNSGKAKGVIATIPDVTKIPFFTTVAPQLKAMLADENVVKQITMDEQTVGFANFVYTLAGFKLPEAGLFKVGVNYPVVVSGNMMVAKQEVKALDLDADYPLLTFSAVQNDILINKVGYVNMANVSAEEQQKLQGLAVQVGTLKAQATALAQQGKLVEAKAKQDEIVAIMGDSDNMALAKKVAIPLGSQYVLDATEAASVIARTKELNTIIEGVANSNDRIGLLDANALLDKVNNGLVENGVSVNGTFVKGGAFSLDGVHMTPRGYAVVANGFIDATNKAFGSRLGNVNIAKYNPVLLP</sequence>
<dbReference type="EMBL" id="AP025314">
    <property type="protein sequence ID" value="BDD09150.1"/>
    <property type="molecule type" value="Genomic_DNA"/>
</dbReference>
<name>A0AAU9DA31_9BACT</name>
<protein>
    <submittedName>
        <fullName evidence="2">Outer membrane protein</fullName>
    </submittedName>
</protein>
<evidence type="ECO:0000313" key="3">
    <source>
        <dbReference type="Proteomes" id="UP001348817"/>
    </source>
</evidence>
<keyword evidence="1" id="KW-0732">Signal</keyword>
<gene>
    <name evidence="2" type="ORF">FUAX_15820</name>
</gene>
<dbReference type="SUPFAM" id="SSF52266">
    <property type="entry name" value="SGNH hydrolase"/>
    <property type="match status" value="2"/>
</dbReference>
<dbReference type="KEGG" id="fax:FUAX_15820"/>
<feature type="chain" id="PRO_5043493697" evidence="1">
    <location>
        <begin position="22"/>
        <end position="523"/>
    </location>
</feature>
<dbReference type="Proteomes" id="UP001348817">
    <property type="component" value="Chromosome"/>
</dbReference>
<reference evidence="2 3" key="1">
    <citation type="submission" date="2021-12" db="EMBL/GenBank/DDBJ databases">
        <title>Genome sequencing of bacteria with rrn-lacking chromosome and rrn-plasmid.</title>
        <authorList>
            <person name="Anda M."/>
            <person name="Iwasaki W."/>
        </authorList>
    </citation>
    <scope>NUCLEOTIDE SEQUENCE [LARGE SCALE GENOMIC DNA]</scope>
    <source>
        <strain evidence="2 3">DSM 100852</strain>
    </source>
</reference>
<keyword evidence="3" id="KW-1185">Reference proteome</keyword>
<feature type="signal peptide" evidence="1">
    <location>
        <begin position="1"/>
        <end position="21"/>
    </location>
</feature>
<dbReference type="InterPro" id="IPR036514">
    <property type="entry name" value="SGNH_hydro_sf"/>
</dbReference>
<dbReference type="Gene3D" id="3.40.50.1110">
    <property type="entry name" value="SGNH hydrolase"/>
    <property type="match status" value="2"/>
</dbReference>
<organism evidence="2 3">
    <name type="scientific">Fulvitalea axinellae</name>
    <dbReference type="NCBI Taxonomy" id="1182444"/>
    <lineage>
        <taxon>Bacteria</taxon>
        <taxon>Pseudomonadati</taxon>
        <taxon>Bacteroidota</taxon>
        <taxon>Cytophagia</taxon>
        <taxon>Cytophagales</taxon>
        <taxon>Persicobacteraceae</taxon>
        <taxon>Fulvitalea</taxon>
    </lineage>
</organism>
<dbReference type="GO" id="GO:0016788">
    <property type="term" value="F:hydrolase activity, acting on ester bonds"/>
    <property type="evidence" value="ECO:0007669"/>
    <property type="project" value="UniProtKB-ARBA"/>
</dbReference>
<evidence type="ECO:0000313" key="2">
    <source>
        <dbReference type="EMBL" id="BDD09150.1"/>
    </source>
</evidence>